<proteinExistence type="predicted"/>
<evidence type="ECO:0000313" key="2">
    <source>
        <dbReference type="Proteomes" id="UP000887458"/>
    </source>
</evidence>
<name>A0ABQ8JC43_DERPT</name>
<gene>
    <name evidence="1" type="ORF">DERP_001987</name>
</gene>
<reference evidence="1 2" key="1">
    <citation type="journal article" date="2018" name="J. Allergy Clin. Immunol.">
        <title>High-quality assembly of Dermatophagoides pteronyssinus genome and transcriptome reveals a wide range of novel allergens.</title>
        <authorList>
            <person name="Liu X.Y."/>
            <person name="Yang K.Y."/>
            <person name="Wang M.Q."/>
            <person name="Kwok J.S."/>
            <person name="Zeng X."/>
            <person name="Yang Z."/>
            <person name="Xiao X.J."/>
            <person name="Lau C.P."/>
            <person name="Li Y."/>
            <person name="Huang Z.M."/>
            <person name="Ba J.G."/>
            <person name="Yim A.K."/>
            <person name="Ouyang C.Y."/>
            <person name="Ngai S.M."/>
            <person name="Chan T.F."/>
            <person name="Leung E.L."/>
            <person name="Liu L."/>
            <person name="Liu Z.G."/>
            <person name="Tsui S.K."/>
        </authorList>
    </citation>
    <scope>NUCLEOTIDE SEQUENCE [LARGE SCALE GENOMIC DNA]</scope>
    <source>
        <strain evidence="1">Derp</strain>
    </source>
</reference>
<reference evidence="1 2" key="2">
    <citation type="journal article" date="2022" name="Mol. Biol. Evol.">
        <title>Comparative Genomics Reveals Insights into the Divergent Evolution of Astigmatic Mites and Household Pest Adaptations.</title>
        <authorList>
            <person name="Xiong Q."/>
            <person name="Wan A.T."/>
            <person name="Liu X."/>
            <person name="Fung C.S."/>
            <person name="Xiao X."/>
            <person name="Malainual N."/>
            <person name="Hou J."/>
            <person name="Wang L."/>
            <person name="Wang M."/>
            <person name="Yang K.Y."/>
            <person name="Cui Y."/>
            <person name="Leung E.L."/>
            <person name="Nong W."/>
            <person name="Shin S.K."/>
            <person name="Au S.W."/>
            <person name="Jeong K.Y."/>
            <person name="Chew F.T."/>
            <person name="Hui J.H."/>
            <person name="Leung T.F."/>
            <person name="Tungtrongchitr A."/>
            <person name="Zhong N."/>
            <person name="Liu Z."/>
            <person name="Tsui S.K."/>
        </authorList>
    </citation>
    <scope>NUCLEOTIDE SEQUENCE [LARGE SCALE GENOMIC DNA]</scope>
    <source>
        <strain evidence="1">Derp</strain>
    </source>
</reference>
<evidence type="ECO:0000313" key="1">
    <source>
        <dbReference type="EMBL" id="KAH9420151.1"/>
    </source>
</evidence>
<dbReference type="Proteomes" id="UP000887458">
    <property type="component" value="Unassembled WGS sequence"/>
</dbReference>
<sequence>MSNNDVIVVLVAKKNKSIANPLGPSCQSNQKKNSFYDDIVLRCPGLCFEMVNLSNQKSFEMIESRLNINNNNN</sequence>
<comment type="caution">
    <text evidence="1">The sequence shown here is derived from an EMBL/GenBank/DDBJ whole genome shotgun (WGS) entry which is preliminary data.</text>
</comment>
<accession>A0ABQ8JC43</accession>
<organism evidence="1 2">
    <name type="scientific">Dermatophagoides pteronyssinus</name>
    <name type="common">European house dust mite</name>
    <dbReference type="NCBI Taxonomy" id="6956"/>
    <lineage>
        <taxon>Eukaryota</taxon>
        <taxon>Metazoa</taxon>
        <taxon>Ecdysozoa</taxon>
        <taxon>Arthropoda</taxon>
        <taxon>Chelicerata</taxon>
        <taxon>Arachnida</taxon>
        <taxon>Acari</taxon>
        <taxon>Acariformes</taxon>
        <taxon>Sarcoptiformes</taxon>
        <taxon>Astigmata</taxon>
        <taxon>Psoroptidia</taxon>
        <taxon>Analgoidea</taxon>
        <taxon>Pyroglyphidae</taxon>
        <taxon>Dermatophagoidinae</taxon>
        <taxon>Dermatophagoides</taxon>
    </lineage>
</organism>
<protein>
    <submittedName>
        <fullName evidence="1">Uncharacterized protein</fullName>
    </submittedName>
</protein>
<dbReference type="EMBL" id="NJHN03000054">
    <property type="protein sequence ID" value="KAH9420151.1"/>
    <property type="molecule type" value="Genomic_DNA"/>
</dbReference>
<keyword evidence="2" id="KW-1185">Reference proteome</keyword>